<keyword evidence="2" id="KW-1185">Reference proteome</keyword>
<accession>A0A5M3T6G4</accession>
<proteinExistence type="predicted"/>
<reference evidence="1 2" key="1">
    <citation type="journal article" date="2019" name="J Genomics">
        <title>The Draft Genome of a Hydrogen-producing Cyanobacterium, Arthrospira platensis NIES-46.</title>
        <authorList>
            <person name="Suzuki S."/>
            <person name="Yamaguchi H."/>
            <person name="Kawachi M."/>
        </authorList>
    </citation>
    <scope>NUCLEOTIDE SEQUENCE [LARGE SCALE GENOMIC DNA]</scope>
    <source>
        <strain evidence="1 2">NIES-46</strain>
    </source>
</reference>
<protein>
    <submittedName>
        <fullName evidence="1">Uncharacterized protein</fullName>
    </submittedName>
</protein>
<dbReference type="RefSeq" id="WP_043468691.1">
    <property type="nucleotide sequence ID" value="NZ_BIMW01000089.1"/>
</dbReference>
<dbReference type="Proteomes" id="UP000326169">
    <property type="component" value="Unassembled WGS sequence"/>
</dbReference>
<dbReference type="EMBL" id="BIMW01000089">
    <property type="protein sequence ID" value="GCE94045.1"/>
    <property type="molecule type" value="Genomic_DNA"/>
</dbReference>
<comment type="caution">
    <text evidence="1">The sequence shown here is derived from an EMBL/GenBank/DDBJ whole genome shotgun (WGS) entry which is preliminary data.</text>
</comment>
<sequence>MGVARDPSAGYWRWVKGFPDHQPNVLLAKIIKFWIIQAIAYPQNRHPGDQFWRVDLPLSSKTSEPWHLDLVLVSLASLEHYGMVAGDTS</sequence>
<evidence type="ECO:0000313" key="1">
    <source>
        <dbReference type="EMBL" id="GCE94045.1"/>
    </source>
</evidence>
<organism evidence="1 2">
    <name type="scientific">Limnospira platensis NIES-46</name>
    <dbReference type="NCBI Taxonomy" id="1236695"/>
    <lineage>
        <taxon>Bacteria</taxon>
        <taxon>Bacillati</taxon>
        <taxon>Cyanobacteriota</taxon>
        <taxon>Cyanophyceae</taxon>
        <taxon>Oscillatoriophycideae</taxon>
        <taxon>Oscillatoriales</taxon>
        <taxon>Sirenicapillariaceae</taxon>
        <taxon>Limnospira</taxon>
    </lineage>
</organism>
<dbReference type="GeneID" id="301682953"/>
<evidence type="ECO:0000313" key="2">
    <source>
        <dbReference type="Proteomes" id="UP000326169"/>
    </source>
</evidence>
<gene>
    <name evidence="1" type="ORF">NIES46_20970</name>
</gene>
<name>A0A5M3T6G4_LIMPL</name>